<name>A0A7F5R2R4_AGRPL</name>
<gene>
    <name evidence="9 10" type="primary">LOC112904291</name>
</gene>
<evidence type="ECO:0000256" key="5">
    <source>
        <dbReference type="ARBA" id="ARBA00023239"/>
    </source>
</evidence>
<accession>A0A7F5R2R4</accession>
<dbReference type="InterPro" id="IPR023561">
    <property type="entry name" value="Carbonic_anhydrase_a-class"/>
</dbReference>
<comment type="catalytic activity">
    <reaction evidence="6">
        <text>hydrogencarbonate + H(+) = CO2 + H2O</text>
        <dbReference type="Rhea" id="RHEA:10748"/>
        <dbReference type="ChEBI" id="CHEBI:15377"/>
        <dbReference type="ChEBI" id="CHEBI:15378"/>
        <dbReference type="ChEBI" id="CHEBI:16526"/>
        <dbReference type="ChEBI" id="CHEBI:17544"/>
        <dbReference type="EC" id="4.2.1.1"/>
    </reaction>
</comment>
<dbReference type="PROSITE" id="PS51144">
    <property type="entry name" value="ALPHA_CA_2"/>
    <property type="match status" value="1"/>
</dbReference>
<dbReference type="Pfam" id="PF00194">
    <property type="entry name" value="Carb_anhydrase"/>
    <property type="match status" value="1"/>
</dbReference>
<dbReference type="OrthoDB" id="429145at2759"/>
<dbReference type="SMART" id="SM01057">
    <property type="entry name" value="Carb_anhydrase"/>
    <property type="match status" value="1"/>
</dbReference>
<dbReference type="GO" id="GO:0004089">
    <property type="term" value="F:carbonate dehydratase activity"/>
    <property type="evidence" value="ECO:0007669"/>
    <property type="project" value="UniProtKB-EC"/>
</dbReference>
<evidence type="ECO:0000256" key="1">
    <source>
        <dbReference type="ARBA" id="ARBA00010718"/>
    </source>
</evidence>
<dbReference type="RefSeq" id="XP_025829722.1">
    <property type="nucleotide sequence ID" value="XM_025973937.1"/>
</dbReference>
<dbReference type="KEGG" id="apln:112904291"/>
<dbReference type="Gene3D" id="3.10.200.10">
    <property type="entry name" value="Alpha carbonic anhydrase"/>
    <property type="match status" value="1"/>
</dbReference>
<evidence type="ECO:0000256" key="4">
    <source>
        <dbReference type="ARBA" id="ARBA00022833"/>
    </source>
</evidence>
<dbReference type="PANTHER" id="PTHR18952:SF265">
    <property type="entry name" value="CARBONIC ANHYDRASE"/>
    <property type="match status" value="1"/>
</dbReference>
<dbReference type="GeneID" id="112904291"/>
<dbReference type="CDD" id="cd00326">
    <property type="entry name" value="alpha_CA"/>
    <property type="match status" value="1"/>
</dbReference>
<dbReference type="InterPro" id="IPR001148">
    <property type="entry name" value="CA_dom"/>
</dbReference>
<protein>
    <recommendedName>
        <fullName evidence="2">carbonic anhydrase</fullName>
        <ecNumber evidence="2">4.2.1.1</ecNumber>
    </recommendedName>
</protein>
<dbReference type="InterPro" id="IPR036398">
    <property type="entry name" value="CA_dom_sf"/>
</dbReference>
<organism evidence="8 9">
    <name type="scientific">Agrilus planipennis</name>
    <name type="common">Emerald ash borer</name>
    <name type="synonym">Agrilus marcopoli</name>
    <dbReference type="NCBI Taxonomy" id="224129"/>
    <lineage>
        <taxon>Eukaryota</taxon>
        <taxon>Metazoa</taxon>
        <taxon>Ecdysozoa</taxon>
        <taxon>Arthropoda</taxon>
        <taxon>Hexapoda</taxon>
        <taxon>Insecta</taxon>
        <taxon>Pterygota</taxon>
        <taxon>Neoptera</taxon>
        <taxon>Endopterygota</taxon>
        <taxon>Coleoptera</taxon>
        <taxon>Polyphaga</taxon>
        <taxon>Elateriformia</taxon>
        <taxon>Buprestoidea</taxon>
        <taxon>Buprestidae</taxon>
        <taxon>Agrilinae</taxon>
        <taxon>Agrilus</taxon>
    </lineage>
</organism>
<dbReference type="Proteomes" id="UP000192223">
    <property type="component" value="Unplaced"/>
</dbReference>
<reference evidence="9 10" key="1">
    <citation type="submission" date="2025-04" db="UniProtKB">
        <authorList>
            <consortium name="RefSeq"/>
        </authorList>
    </citation>
    <scope>IDENTIFICATION</scope>
    <source>
        <tissue evidence="9 10">Entire body</tissue>
    </source>
</reference>
<evidence type="ECO:0000256" key="2">
    <source>
        <dbReference type="ARBA" id="ARBA00012925"/>
    </source>
</evidence>
<evidence type="ECO:0000313" key="9">
    <source>
        <dbReference type="RefSeq" id="XP_025829722.1"/>
    </source>
</evidence>
<dbReference type="SUPFAM" id="SSF51069">
    <property type="entry name" value="Carbonic anhydrase"/>
    <property type="match status" value="1"/>
</dbReference>
<feature type="domain" description="Alpha-carbonic anhydrase" evidence="7">
    <location>
        <begin position="1"/>
        <end position="241"/>
    </location>
</feature>
<evidence type="ECO:0000256" key="6">
    <source>
        <dbReference type="ARBA" id="ARBA00048348"/>
    </source>
</evidence>
<dbReference type="AlphaFoldDB" id="A0A7F5R2R4"/>
<dbReference type="RefSeq" id="XP_025829723.1">
    <property type="nucleotide sequence ID" value="XM_025973938.1"/>
</dbReference>
<dbReference type="EC" id="4.2.1.1" evidence="2"/>
<evidence type="ECO:0000313" key="8">
    <source>
        <dbReference type="Proteomes" id="UP000192223"/>
    </source>
</evidence>
<dbReference type="PANTHER" id="PTHR18952">
    <property type="entry name" value="CARBONIC ANHYDRASE"/>
    <property type="match status" value="1"/>
</dbReference>
<proteinExistence type="inferred from homology"/>
<evidence type="ECO:0000259" key="7">
    <source>
        <dbReference type="PROSITE" id="PS51144"/>
    </source>
</evidence>
<evidence type="ECO:0000256" key="3">
    <source>
        <dbReference type="ARBA" id="ARBA00022723"/>
    </source>
</evidence>
<dbReference type="GO" id="GO:0008270">
    <property type="term" value="F:zinc ion binding"/>
    <property type="evidence" value="ECO:0007669"/>
    <property type="project" value="InterPro"/>
</dbReference>
<keyword evidence="5" id="KW-0456">Lyase</keyword>
<keyword evidence="3" id="KW-0479">Metal-binding</keyword>
<keyword evidence="8" id="KW-1185">Reference proteome</keyword>
<keyword evidence="4" id="KW-0862">Zinc</keyword>
<comment type="similarity">
    <text evidence="1">Belongs to the alpha-carbonic anhydrase family.</text>
</comment>
<sequence length="241" mass="28164">MTAACKLKKRRPSPVNISHLRAKPKLYPPLNWSAEYGESFSSQLVLCDEDAIRVYLSQPEESFIWGGPLTANYILRNITFHWSLRKNKGSEHTFDDKHYPVEMQVVHEKIESEDDSKDAKEADNFLVVSYMFELSDIPNEALQNILDTVPKSIKYANQFVPSEPFRFCDLIEKFTKNYLFYKGQLTEPQFDTCYWLFCPCKLLLSPKQLCIFKKCADYKPEMAENCKPIQPLNKRKVFYAM</sequence>
<evidence type="ECO:0000313" key="10">
    <source>
        <dbReference type="RefSeq" id="XP_025829723.1"/>
    </source>
</evidence>